<dbReference type="SUPFAM" id="SSF56645">
    <property type="entry name" value="Acyl-CoA dehydrogenase NM domain-like"/>
    <property type="match status" value="1"/>
</dbReference>
<dbReference type="Proteomes" id="UP000286931">
    <property type="component" value="Unassembled WGS sequence"/>
</dbReference>
<dbReference type="GO" id="GO:0006552">
    <property type="term" value="P:L-leucine catabolic process"/>
    <property type="evidence" value="ECO:0007669"/>
    <property type="project" value="TreeGrafter"/>
</dbReference>
<dbReference type="Gene3D" id="2.40.110.10">
    <property type="entry name" value="Butyryl-CoA Dehydrogenase, subunit A, domain 2"/>
    <property type="match status" value="1"/>
</dbReference>
<dbReference type="InterPro" id="IPR013786">
    <property type="entry name" value="AcylCoA_DH/ox_N"/>
</dbReference>
<dbReference type="InterPro" id="IPR046373">
    <property type="entry name" value="Acyl-CoA_Oxase/DH_mid-dom_sf"/>
</dbReference>
<dbReference type="OrthoDB" id="3404950at2"/>
<dbReference type="Gene3D" id="1.20.140.10">
    <property type="entry name" value="Butyryl-CoA Dehydrogenase, subunit A, domain 3"/>
    <property type="match status" value="1"/>
</dbReference>
<organism evidence="4 5">
    <name type="scientific">Embleya hyalina</name>
    <dbReference type="NCBI Taxonomy" id="516124"/>
    <lineage>
        <taxon>Bacteria</taxon>
        <taxon>Bacillati</taxon>
        <taxon>Actinomycetota</taxon>
        <taxon>Actinomycetes</taxon>
        <taxon>Kitasatosporales</taxon>
        <taxon>Streptomycetaceae</taxon>
        <taxon>Embleya</taxon>
    </lineage>
</organism>
<dbReference type="SUPFAM" id="SSF47203">
    <property type="entry name" value="Acyl-CoA dehydrogenase C-terminal domain-like"/>
    <property type="match status" value="1"/>
</dbReference>
<dbReference type="GO" id="GO:0008470">
    <property type="term" value="F:3-methylbutanoyl-CoA dehydrogenase activity"/>
    <property type="evidence" value="ECO:0007669"/>
    <property type="project" value="TreeGrafter"/>
</dbReference>
<protein>
    <submittedName>
        <fullName evidence="4">Acyl-CoA dehydrogenase</fullName>
    </submittedName>
</protein>
<keyword evidence="1" id="KW-0560">Oxidoreductase</keyword>
<gene>
    <name evidence="4" type="ORF">EHYA_06268</name>
</gene>
<accession>A0A401YVB0</accession>
<dbReference type="AlphaFoldDB" id="A0A401YVB0"/>
<sequence>MTAVTSERAEETAVPSVDPAELVTRARELAPLIREHAAKTEEDRRLAEEVVVALRDAGLFRLTTPTRFGGYDLRMPDLLTIVAEVGRACGSAGWNLSIDTASTRFALNGMPETALSDVFEGNPDAYVISTAHLSTTKAWKTDGGWRITGTFPWSSGCEIADWAYIPVVHVYDGDEQTADLVGGVVPMSDLRIERTWHSAGLGGSGTHTVVAEDVFLPERHAAAFSLTDLVGEDERDSMLIQGSAQSLAAIVGAARGALEVTRGALDKKRPITYVNYAAAVDAPSVQMWFGEAVHLVETAELHLREIGRSLDGIPETAPMPWAERARLRMHQRSAQEKSRAAVERMLDVVGGSSFALSNPLQRLWRDISVMSRHTALNAPIILEDYSRAALDIHPAVTLLY</sequence>
<dbReference type="Pfam" id="PF02771">
    <property type="entry name" value="Acyl-CoA_dh_N"/>
    <property type="match status" value="1"/>
</dbReference>
<dbReference type="PANTHER" id="PTHR43884:SF12">
    <property type="entry name" value="ISOVALERYL-COA DEHYDROGENASE, MITOCHONDRIAL-RELATED"/>
    <property type="match status" value="1"/>
</dbReference>
<evidence type="ECO:0000313" key="4">
    <source>
        <dbReference type="EMBL" id="GCD98558.1"/>
    </source>
</evidence>
<evidence type="ECO:0000256" key="1">
    <source>
        <dbReference type="ARBA" id="ARBA00023002"/>
    </source>
</evidence>
<comment type="caution">
    <text evidence="4">The sequence shown here is derived from an EMBL/GenBank/DDBJ whole genome shotgun (WGS) entry which is preliminary data.</text>
</comment>
<dbReference type="Gene3D" id="1.10.540.10">
    <property type="entry name" value="Acyl-CoA dehydrogenase/oxidase, N-terminal domain"/>
    <property type="match status" value="1"/>
</dbReference>
<dbReference type="PIRSF" id="PIRSF016578">
    <property type="entry name" value="HsaA"/>
    <property type="match status" value="1"/>
</dbReference>
<evidence type="ECO:0000259" key="2">
    <source>
        <dbReference type="Pfam" id="PF02771"/>
    </source>
</evidence>
<dbReference type="GO" id="GO:0050660">
    <property type="term" value="F:flavin adenine dinucleotide binding"/>
    <property type="evidence" value="ECO:0007669"/>
    <property type="project" value="InterPro"/>
</dbReference>
<dbReference type="InterPro" id="IPR036250">
    <property type="entry name" value="AcylCo_DH-like_C"/>
</dbReference>
<reference evidence="4 5" key="1">
    <citation type="submission" date="2018-12" db="EMBL/GenBank/DDBJ databases">
        <title>Draft genome sequence of Embleya hyalina NBRC 13850T.</title>
        <authorList>
            <person name="Komaki H."/>
            <person name="Hosoyama A."/>
            <person name="Kimura A."/>
            <person name="Ichikawa N."/>
            <person name="Tamura T."/>
        </authorList>
    </citation>
    <scope>NUCLEOTIDE SEQUENCE [LARGE SCALE GENOMIC DNA]</scope>
    <source>
        <strain evidence="4 5">NBRC 13850</strain>
    </source>
</reference>
<dbReference type="Pfam" id="PF08028">
    <property type="entry name" value="Acyl-CoA_dh_2"/>
    <property type="match status" value="1"/>
</dbReference>
<dbReference type="InterPro" id="IPR037069">
    <property type="entry name" value="AcylCoA_DH/ox_N_sf"/>
</dbReference>
<feature type="domain" description="Acyl-CoA dehydrogenase C-terminal" evidence="3">
    <location>
        <begin position="248"/>
        <end position="377"/>
    </location>
</feature>
<proteinExistence type="predicted"/>
<name>A0A401YVB0_9ACTN</name>
<evidence type="ECO:0000313" key="5">
    <source>
        <dbReference type="Proteomes" id="UP000286931"/>
    </source>
</evidence>
<dbReference type="PANTHER" id="PTHR43884">
    <property type="entry name" value="ACYL-COA DEHYDROGENASE"/>
    <property type="match status" value="1"/>
</dbReference>
<keyword evidence="5" id="KW-1185">Reference proteome</keyword>
<dbReference type="EMBL" id="BIFH01000028">
    <property type="protein sequence ID" value="GCD98558.1"/>
    <property type="molecule type" value="Genomic_DNA"/>
</dbReference>
<feature type="domain" description="Acyl-CoA dehydrogenase/oxidase N-terminal" evidence="2">
    <location>
        <begin position="33"/>
        <end position="100"/>
    </location>
</feature>
<evidence type="ECO:0000259" key="3">
    <source>
        <dbReference type="Pfam" id="PF08028"/>
    </source>
</evidence>
<dbReference type="InterPro" id="IPR009100">
    <property type="entry name" value="AcylCoA_DH/oxidase_NM_dom_sf"/>
</dbReference>
<dbReference type="RefSeq" id="WP_160161626.1">
    <property type="nucleotide sequence ID" value="NZ_BIFH01000028.1"/>
</dbReference>
<dbReference type="InterPro" id="IPR013107">
    <property type="entry name" value="Acyl-CoA_DH_C"/>
</dbReference>